<feature type="domain" description="DUF8020" evidence="3">
    <location>
        <begin position="37"/>
        <end position="103"/>
    </location>
</feature>
<sequence length="233" mass="23573">MRKFAATSALLIAAMGVAAGTVHAEPAPAAPLPVNLSYKINEEAGTLELTADSGSIVAENGKLAVKATDGTVMAGIPLAVQIFDHEFPVVAEIADRTVTLTPELDEQKAVYKPVALPFEDQAEFKNEYEREKAAYARMKDNIGLAATVAGLTTTVLGGLIGCIGGAALGTAASAPVAFLLGAGPVVGCIVGAAAGASFLGVVGTIAITVPVAIVEAVNYFGIINSPFVPPAKK</sequence>
<keyword evidence="1" id="KW-0812">Transmembrane</keyword>
<feature type="chain" id="PRO_5047343442" description="DUF8020 domain-containing protein" evidence="2">
    <location>
        <begin position="25"/>
        <end position="233"/>
    </location>
</feature>
<evidence type="ECO:0000313" key="5">
    <source>
        <dbReference type="Proteomes" id="UP001596223"/>
    </source>
</evidence>
<dbReference type="Proteomes" id="UP001596223">
    <property type="component" value="Unassembled WGS sequence"/>
</dbReference>
<gene>
    <name evidence="4" type="ORF">ACFP3H_12250</name>
</gene>
<feature type="transmembrane region" description="Helical" evidence="1">
    <location>
        <begin position="176"/>
        <end position="199"/>
    </location>
</feature>
<dbReference type="EMBL" id="JBHSQN010000007">
    <property type="protein sequence ID" value="MFC6011824.1"/>
    <property type="molecule type" value="Genomic_DNA"/>
</dbReference>
<keyword evidence="1" id="KW-1133">Transmembrane helix</keyword>
<name>A0ABW1JRV8_9NOCA</name>
<accession>A0ABW1JRV8</accession>
<reference evidence="5" key="1">
    <citation type="journal article" date="2019" name="Int. J. Syst. Evol. Microbiol.">
        <title>The Global Catalogue of Microorganisms (GCM) 10K type strain sequencing project: providing services to taxonomists for standard genome sequencing and annotation.</title>
        <authorList>
            <consortium name="The Broad Institute Genomics Platform"/>
            <consortium name="The Broad Institute Genome Sequencing Center for Infectious Disease"/>
            <person name="Wu L."/>
            <person name="Ma J."/>
        </authorList>
    </citation>
    <scope>NUCLEOTIDE SEQUENCE [LARGE SCALE GENOMIC DNA]</scope>
    <source>
        <strain evidence="5">CCUG 36956</strain>
    </source>
</reference>
<evidence type="ECO:0000256" key="2">
    <source>
        <dbReference type="SAM" id="SignalP"/>
    </source>
</evidence>
<dbReference type="RefSeq" id="WP_378604218.1">
    <property type="nucleotide sequence ID" value="NZ_JBHSQN010000007.1"/>
</dbReference>
<feature type="transmembrane region" description="Helical" evidence="1">
    <location>
        <begin position="142"/>
        <end position="169"/>
    </location>
</feature>
<dbReference type="InterPro" id="IPR058333">
    <property type="entry name" value="DUF8020"/>
</dbReference>
<keyword evidence="5" id="KW-1185">Reference proteome</keyword>
<evidence type="ECO:0000259" key="3">
    <source>
        <dbReference type="Pfam" id="PF26059"/>
    </source>
</evidence>
<evidence type="ECO:0000313" key="4">
    <source>
        <dbReference type="EMBL" id="MFC6011824.1"/>
    </source>
</evidence>
<dbReference type="Pfam" id="PF26059">
    <property type="entry name" value="DUF8020"/>
    <property type="match status" value="1"/>
</dbReference>
<feature type="signal peptide" evidence="2">
    <location>
        <begin position="1"/>
        <end position="24"/>
    </location>
</feature>
<feature type="transmembrane region" description="Helical" evidence="1">
    <location>
        <begin position="205"/>
        <end position="223"/>
    </location>
</feature>
<keyword evidence="2" id="KW-0732">Signal</keyword>
<organism evidence="4 5">
    <name type="scientific">Nocardia lasii</name>
    <dbReference type="NCBI Taxonomy" id="1616107"/>
    <lineage>
        <taxon>Bacteria</taxon>
        <taxon>Bacillati</taxon>
        <taxon>Actinomycetota</taxon>
        <taxon>Actinomycetes</taxon>
        <taxon>Mycobacteriales</taxon>
        <taxon>Nocardiaceae</taxon>
        <taxon>Nocardia</taxon>
    </lineage>
</organism>
<comment type="caution">
    <text evidence="4">The sequence shown here is derived from an EMBL/GenBank/DDBJ whole genome shotgun (WGS) entry which is preliminary data.</text>
</comment>
<evidence type="ECO:0000256" key="1">
    <source>
        <dbReference type="SAM" id="Phobius"/>
    </source>
</evidence>
<protein>
    <recommendedName>
        <fullName evidence="3">DUF8020 domain-containing protein</fullName>
    </recommendedName>
</protein>
<proteinExistence type="predicted"/>
<keyword evidence="1" id="KW-0472">Membrane</keyword>